<evidence type="ECO:0000256" key="3">
    <source>
        <dbReference type="ARBA" id="ARBA00023125"/>
    </source>
</evidence>
<comment type="similarity">
    <text evidence="6">Belongs to the WRKY group II-e family.</text>
</comment>
<keyword evidence="3" id="KW-0238">DNA-binding</keyword>
<dbReference type="PROSITE" id="PS50811">
    <property type="entry name" value="WRKY"/>
    <property type="match status" value="1"/>
</dbReference>
<evidence type="ECO:0000259" key="8">
    <source>
        <dbReference type="PROSITE" id="PS50811"/>
    </source>
</evidence>
<dbReference type="AlphaFoldDB" id="A0A9Q0GT44"/>
<evidence type="ECO:0000256" key="2">
    <source>
        <dbReference type="ARBA" id="ARBA00023015"/>
    </source>
</evidence>
<evidence type="ECO:0000256" key="6">
    <source>
        <dbReference type="ARBA" id="ARBA00060761"/>
    </source>
</evidence>
<comment type="caution">
    <text evidence="9">The sequence shown here is derived from an EMBL/GenBank/DDBJ whole genome shotgun (WGS) entry which is preliminary data.</text>
</comment>
<keyword evidence="2" id="KW-0805">Transcription regulation</keyword>
<feature type="region of interest" description="Disordered" evidence="7">
    <location>
        <begin position="107"/>
        <end position="158"/>
    </location>
</feature>
<comment type="subcellular location">
    <subcellularLocation>
        <location evidence="1">Nucleus</location>
    </subcellularLocation>
</comment>
<feature type="compositionally biased region" description="Low complexity" evidence="7">
    <location>
        <begin position="266"/>
        <end position="283"/>
    </location>
</feature>
<dbReference type="GO" id="GO:0005634">
    <property type="term" value="C:nucleus"/>
    <property type="evidence" value="ECO:0007669"/>
    <property type="project" value="UniProtKB-SubCell"/>
</dbReference>
<feature type="compositionally biased region" description="Low complexity" evidence="7">
    <location>
        <begin position="132"/>
        <end position="141"/>
    </location>
</feature>
<dbReference type="OrthoDB" id="662136at2759"/>
<feature type="region of interest" description="Disordered" evidence="7">
    <location>
        <begin position="225"/>
        <end position="312"/>
    </location>
</feature>
<dbReference type="Pfam" id="PF03106">
    <property type="entry name" value="WRKY"/>
    <property type="match status" value="1"/>
</dbReference>
<dbReference type="SMART" id="SM00774">
    <property type="entry name" value="WRKY"/>
    <property type="match status" value="1"/>
</dbReference>
<sequence>MEDDWDLQAVVRGCCNTATTSAAAATMEDPPISSSCMPPPPPPPLLLPPRVLYQDKHNLLCFPNLLNTQTAPEELEALYKPFFPKFEPLSPHSTISSTPLLGYGRFKDQQQKPQQQQQQKQSQSPQCPTGPTPAAAGTTTTSHSQTPRSKRRKNLQKRVVCHVPAEGQSSDMWAWRKYGQKPIKGSPYPRGYYRCSSSKGCLARKQVERSRSDPGMMIITYTNEHNHPVPTHRNSLAGSTRHKFPTPQLSTTSDEPGTPTNKPSCSSPASTTGLSPTTPLTSTMEDEVLQQSKQENRDEEEEEIVEDKEEDNDLLIPDMLMEDDFFMGLGELAGSTSGDALADDCFFDLPSSFQSPWISHNAATAAGGS</sequence>
<keyword evidence="5" id="KW-0539">Nucleus</keyword>
<dbReference type="FunFam" id="2.20.25.80:FF:000007">
    <property type="entry name" value="WRKY transcription factor 22"/>
    <property type="match status" value="1"/>
</dbReference>
<feature type="compositionally biased region" description="Acidic residues" evidence="7">
    <location>
        <begin position="297"/>
        <end position="312"/>
    </location>
</feature>
<evidence type="ECO:0000256" key="1">
    <source>
        <dbReference type="ARBA" id="ARBA00004123"/>
    </source>
</evidence>
<dbReference type="InterPro" id="IPR044810">
    <property type="entry name" value="WRKY_plant"/>
</dbReference>
<feature type="compositionally biased region" description="Polar residues" evidence="7">
    <location>
        <begin position="247"/>
        <end position="265"/>
    </location>
</feature>
<dbReference type="GO" id="GO:0000976">
    <property type="term" value="F:transcription cis-regulatory region binding"/>
    <property type="evidence" value="ECO:0007669"/>
    <property type="project" value="TreeGrafter"/>
</dbReference>
<dbReference type="InterPro" id="IPR036576">
    <property type="entry name" value="WRKY_dom_sf"/>
</dbReference>
<dbReference type="InterPro" id="IPR003657">
    <property type="entry name" value="WRKY_dom"/>
</dbReference>
<dbReference type="PANTHER" id="PTHR32096">
    <property type="entry name" value="WRKY TRANSCRIPTION FACTOR 30-RELATED-RELATED"/>
    <property type="match status" value="1"/>
</dbReference>
<dbReference type="Proteomes" id="UP001141806">
    <property type="component" value="Unassembled WGS sequence"/>
</dbReference>
<keyword evidence="10" id="KW-1185">Reference proteome</keyword>
<name>A0A9Q0GT44_9MAGN</name>
<dbReference type="GO" id="GO:0003700">
    <property type="term" value="F:DNA-binding transcription factor activity"/>
    <property type="evidence" value="ECO:0007669"/>
    <property type="project" value="InterPro"/>
</dbReference>
<feature type="compositionally biased region" description="Low complexity" evidence="7">
    <location>
        <begin position="111"/>
        <end position="126"/>
    </location>
</feature>
<protein>
    <recommendedName>
        <fullName evidence="8">WRKY domain-containing protein</fullName>
    </recommendedName>
</protein>
<evidence type="ECO:0000313" key="9">
    <source>
        <dbReference type="EMBL" id="KAJ4951970.1"/>
    </source>
</evidence>
<dbReference type="SUPFAM" id="SSF118290">
    <property type="entry name" value="WRKY DNA-binding domain"/>
    <property type="match status" value="1"/>
</dbReference>
<accession>A0A9Q0GT44</accession>
<reference evidence="9" key="1">
    <citation type="journal article" date="2023" name="Plant J.">
        <title>The genome of the king protea, Protea cynaroides.</title>
        <authorList>
            <person name="Chang J."/>
            <person name="Duong T.A."/>
            <person name="Schoeman C."/>
            <person name="Ma X."/>
            <person name="Roodt D."/>
            <person name="Barker N."/>
            <person name="Li Z."/>
            <person name="Van de Peer Y."/>
            <person name="Mizrachi E."/>
        </authorList>
    </citation>
    <scope>NUCLEOTIDE SEQUENCE</scope>
    <source>
        <tissue evidence="9">Young leaves</tissue>
    </source>
</reference>
<dbReference type="Gene3D" id="2.20.25.80">
    <property type="entry name" value="WRKY domain"/>
    <property type="match status" value="1"/>
</dbReference>
<evidence type="ECO:0000256" key="7">
    <source>
        <dbReference type="SAM" id="MobiDB-lite"/>
    </source>
</evidence>
<gene>
    <name evidence="9" type="ORF">NE237_028802</name>
</gene>
<keyword evidence="4" id="KW-0804">Transcription</keyword>
<evidence type="ECO:0000256" key="5">
    <source>
        <dbReference type="ARBA" id="ARBA00023242"/>
    </source>
</evidence>
<proteinExistence type="inferred from homology"/>
<evidence type="ECO:0000313" key="10">
    <source>
        <dbReference type="Proteomes" id="UP001141806"/>
    </source>
</evidence>
<organism evidence="9 10">
    <name type="scientific">Protea cynaroides</name>
    <dbReference type="NCBI Taxonomy" id="273540"/>
    <lineage>
        <taxon>Eukaryota</taxon>
        <taxon>Viridiplantae</taxon>
        <taxon>Streptophyta</taxon>
        <taxon>Embryophyta</taxon>
        <taxon>Tracheophyta</taxon>
        <taxon>Spermatophyta</taxon>
        <taxon>Magnoliopsida</taxon>
        <taxon>Proteales</taxon>
        <taxon>Proteaceae</taxon>
        <taxon>Protea</taxon>
    </lineage>
</organism>
<feature type="domain" description="WRKY" evidence="8">
    <location>
        <begin position="164"/>
        <end position="230"/>
    </location>
</feature>
<dbReference type="PANTHER" id="PTHR32096:SF61">
    <property type="entry name" value="WRKY TRANSCRIPTION FACTOR 22"/>
    <property type="match status" value="1"/>
</dbReference>
<evidence type="ECO:0000256" key="4">
    <source>
        <dbReference type="ARBA" id="ARBA00023163"/>
    </source>
</evidence>
<dbReference type="EMBL" id="JAMYWD010000012">
    <property type="protein sequence ID" value="KAJ4951970.1"/>
    <property type="molecule type" value="Genomic_DNA"/>
</dbReference>
<feature type="compositionally biased region" description="Basic residues" evidence="7">
    <location>
        <begin position="148"/>
        <end position="158"/>
    </location>
</feature>